<evidence type="ECO:0000256" key="6">
    <source>
        <dbReference type="ARBA" id="ARBA00023004"/>
    </source>
</evidence>
<dbReference type="InterPro" id="IPR036396">
    <property type="entry name" value="Cyt_P450_sf"/>
</dbReference>
<evidence type="ECO:0000256" key="2">
    <source>
        <dbReference type="ARBA" id="ARBA00005179"/>
    </source>
</evidence>
<dbReference type="CDD" id="cd11051">
    <property type="entry name" value="CYP59-like"/>
    <property type="match status" value="1"/>
</dbReference>
<accession>A0ABR2V195</accession>
<feature type="transmembrane region" description="Helical" evidence="8">
    <location>
        <begin position="6"/>
        <end position="27"/>
    </location>
</feature>
<proteinExistence type="predicted"/>
<evidence type="ECO:0000256" key="3">
    <source>
        <dbReference type="ARBA" id="ARBA00022617"/>
    </source>
</evidence>
<keyword evidence="5" id="KW-0560">Oxidoreductase</keyword>
<evidence type="ECO:0000256" key="5">
    <source>
        <dbReference type="ARBA" id="ARBA00023002"/>
    </source>
</evidence>
<evidence type="ECO:0000313" key="9">
    <source>
        <dbReference type="EMBL" id="KAK9420700.1"/>
    </source>
</evidence>
<evidence type="ECO:0000256" key="4">
    <source>
        <dbReference type="ARBA" id="ARBA00022723"/>
    </source>
</evidence>
<dbReference type="InterPro" id="IPR001128">
    <property type="entry name" value="Cyt_P450"/>
</dbReference>
<evidence type="ECO:0000256" key="8">
    <source>
        <dbReference type="SAM" id="Phobius"/>
    </source>
</evidence>
<comment type="caution">
    <text evidence="9">The sequence shown here is derived from an EMBL/GenBank/DDBJ whole genome shotgun (WGS) entry which is preliminary data.</text>
</comment>
<keyword evidence="6" id="KW-0408">Iron</keyword>
<dbReference type="InterPro" id="IPR002401">
    <property type="entry name" value="Cyt_P450_E_grp-I"/>
</dbReference>
<dbReference type="PANTHER" id="PTHR24305:SF107">
    <property type="entry name" value="P450, PUTATIVE (EUROFUNG)-RELATED"/>
    <property type="match status" value="1"/>
</dbReference>
<organism evidence="9 10">
    <name type="scientific">Seiridium unicorne</name>
    <dbReference type="NCBI Taxonomy" id="138068"/>
    <lineage>
        <taxon>Eukaryota</taxon>
        <taxon>Fungi</taxon>
        <taxon>Dikarya</taxon>
        <taxon>Ascomycota</taxon>
        <taxon>Pezizomycotina</taxon>
        <taxon>Sordariomycetes</taxon>
        <taxon>Xylariomycetidae</taxon>
        <taxon>Amphisphaeriales</taxon>
        <taxon>Sporocadaceae</taxon>
        <taxon>Seiridium</taxon>
    </lineage>
</organism>
<sequence>MEWDFGFVQLCSAAILGALILKFYGFVTEIWKTRSMFRALREEGMPMPPHSAWLGHLLAAKQARDELPANAHSMYILNRMTEKYSRNGLFYLDTLPIMPPVLFVSDPYLANQAIQHSVVGSQKPHMLYGWFYPITGGHSLFTQNGEEWKHDHNLFLPFFSNSNLDAAVPMIVDHLKIYRDKLLDLAKAGSIFQLEPLTLALMNDIIGKLIFNADLRIQQTGSHPLADTMLRQLHLKFAANDVVDQLGQLNPVKIFNLWNNSRVLNNHIQAQLGKRIEVYRASDESRDSDSFDSVLDIALKGYLEEGTQQGRRDIDSDFVKRLCAQMRMFFFAGYDSTAAAMVYCCYMIWKHPTVLAKLRQEHDEVFGTNVAAAMDMIGESPALLNSLPYTTAVIKETTRLYPPASGLRDGCKDLVLVDRDGNRYPTEGCSVQLIHMSIHRNPDVWVRPHEFLPERFLVDAGHALYPPKGAWRVFEYGTRMCTGQAMVMKEIKAFMVLLAREFDIQECYDEIDEDRSTLDLSGVFGEKVYQVEAGAAHPRGNYPCRVSLSAYQAE</sequence>
<comment type="pathway">
    <text evidence="2">Secondary metabolite biosynthesis.</text>
</comment>
<keyword evidence="8" id="KW-0812">Transmembrane</keyword>
<dbReference type="InterPro" id="IPR050121">
    <property type="entry name" value="Cytochrome_P450_monoxygenase"/>
</dbReference>
<dbReference type="Gene3D" id="1.10.630.10">
    <property type="entry name" value="Cytochrome P450"/>
    <property type="match status" value="1"/>
</dbReference>
<dbReference type="PRINTS" id="PR00385">
    <property type="entry name" value="P450"/>
</dbReference>
<dbReference type="Pfam" id="PF00067">
    <property type="entry name" value="p450"/>
    <property type="match status" value="1"/>
</dbReference>
<name>A0ABR2V195_9PEZI</name>
<keyword evidence="8" id="KW-0472">Membrane</keyword>
<evidence type="ECO:0000256" key="7">
    <source>
        <dbReference type="ARBA" id="ARBA00023033"/>
    </source>
</evidence>
<feature type="transmembrane region" description="Helical" evidence="8">
    <location>
        <begin position="328"/>
        <end position="349"/>
    </location>
</feature>
<dbReference type="PRINTS" id="PR00463">
    <property type="entry name" value="EP450I"/>
</dbReference>
<dbReference type="SUPFAM" id="SSF48264">
    <property type="entry name" value="Cytochrome P450"/>
    <property type="match status" value="1"/>
</dbReference>
<evidence type="ECO:0000256" key="1">
    <source>
        <dbReference type="ARBA" id="ARBA00001971"/>
    </source>
</evidence>
<reference evidence="9 10" key="1">
    <citation type="journal article" date="2024" name="J. Plant Pathol.">
        <title>Sequence and assembly of the genome of Seiridium unicorne, isolate CBS 538.82, causal agent of cypress canker disease.</title>
        <authorList>
            <person name="Scali E."/>
            <person name="Rocca G.D."/>
            <person name="Danti R."/>
            <person name="Garbelotto M."/>
            <person name="Barberini S."/>
            <person name="Baroncelli R."/>
            <person name="Emiliani G."/>
        </authorList>
    </citation>
    <scope>NUCLEOTIDE SEQUENCE [LARGE SCALE GENOMIC DNA]</scope>
    <source>
        <strain evidence="9 10">BM-138-508</strain>
    </source>
</reference>
<dbReference type="Proteomes" id="UP001408356">
    <property type="component" value="Unassembled WGS sequence"/>
</dbReference>
<evidence type="ECO:0000313" key="10">
    <source>
        <dbReference type="Proteomes" id="UP001408356"/>
    </source>
</evidence>
<keyword evidence="8" id="KW-1133">Transmembrane helix</keyword>
<protein>
    <submittedName>
        <fullName evidence="9">Cytochrome P450</fullName>
    </submittedName>
</protein>
<keyword evidence="3" id="KW-0349">Heme</keyword>
<dbReference type="EMBL" id="JARVKF010000223">
    <property type="protein sequence ID" value="KAK9420700.1"/>
    <property type="molecule type" value="Genomic_DNA"/>
</dbReference>
<keyword evidence="10" id="KW-1185">Reference proteome</keyword>
<dbReference type="PANTHER" id="PTHR24305">
    <property type="entry name" value="CYTOCHROME P450"/>
    <property type="match status" value="1"/>
</dbReference>
<keyword evidence="4" id="KW-0479">Metal-binding</keyword>
<gene>
    <name evidence="9" type="ORF">SUNI508_00791</name>
</gene>
<comment type="cofactor">
    <cofactor evidence="1">
        <name>heme</name>
        <dbReference type="ChEBI" id="CHEBI:30413"/>
    </cofactor>
</comment>
<keyword evidence="7" id="KW-0503">Monooxygenase</keyword>